<feature type="domain" description="Peptidase C1A papain C-terminal" evidence="2">
    <location>
        <begin position="206"/>
        <end position="276"/>
    </location>
</feature>
<evidence type="ECO:0000259" key="2">
    <source>
        <dbReference type="Pfam" id="PF00112"/>
    </source>
</evidence>
<evidence type="ECO:0000256" key="1">
    <source>
        <dbReference type="SAM" id="MobiDB-lite"/>
    </source>
</evidence>
<feature type="compositionally biased region" description="Polar residues" evidence="1">
    <location>
        <begin position="91"/>
        <end position="104"/>
    </location>
</feature>
<sequence length="292" mass="32415">MDDDEEEEGPSLGARPRQSKQPNPLNQPRRDRQAHERGRGQAQQGRGGQAQQVGGRQADQGQAEQGRGGQAEQRGRGRGQAQLGHGRQSFGDGSSIQRDWTTSGLIGDPINQREDTCGSVVFTHLLQASYNKDKPIAQHRDLSYLVLANHIQSQTQAKGFSFRNLNIPINYIRNVGLRGHVGTEGRPQVTLSNDKMLQEHLFMTLWRPLGIVINNFPVFEDVGMGIYHVPLALDNVTPEHALLVLARGITDDGVEFVVAQNSWGTTTFGNQGYCRLFLPADGSFRIFWPHFD</sequence>
<dbReference type="GO" id="GO:0008234">
    <property type="term" value="F:cysteine-type peptidase activity"/>
    <property type="evidence" value="ECO:0007669"/>
    <property type="project" value="InterPro"/>
</dbReference>
<protein>
    <recommendedName>
        <fullName evidence="2">Peptidase C1A papain C-terminal domain-containing protein</fullName>
    </recommendedName>
</protein>
<reference evidence="3" key="1">
    <citation type="submission" date="2019-12" db="EMBL/GenBank/DDBJ databases">
        <title>Genome sequencing and annotation of Brassica cretica.</title>
        <authorList>
            <person name="Studholme D.J."/>
            <person name="Sarris P.F."/>
        </authorList>
    </citation>
    <scope>NUCLEOTIDE SEQUENCE</scope>
    <source>
        <strain evidence="3">PFS-001/15</strain>
        <tissue evidence="3">Leaf</tissue>
    </source>
</reference>
<dbReference type="EMBL" id="QGKW02001660">
    <property type="protein sequence ID" value="KAF2580500.1"/>
    <property type="molecule type" value="Genomic_DNA"/>
</dbReference>
<proteinExistence type="predicted"/>
<evidence type="ECO:0000313" key="3">
    <source>
        <dbReference type="EMBL" id="KAF2580500.1"/>
    </source>
</evidence>
<dbReference type="SUPFAM" id="SSF54001">
    <property type="entry name" value="Cysteine proteinases"/>
    <property type="match status" value="1"/>
</dbReference>
<dbReference type="GO" id="GO:0006508">
    <property type="term" value="P:proteolysis"/>
    <property type="evidence" value="ECO:0007669"/>
    <property type="project" value="InterPro"/>
</dbReference>
<dbReference type="Proteomes" id="UP000712281">
    <property type="component" value="Unassembled WGS sequence"/>
</dbReference>
<gene>
    <name evidence="3" type="ORF">F2Q68_00001532</name>
</gene>
<comment type="caution">
    <text evidence="3">The sequence shown here is derived from an EMBL/GenBank/DDBJ whole genome shotgun (WGS) entry which is preliminary data.</text>
</comment>
<feature type="compositionally biased region" description="Low complexity" evidence="1">
    <location>
        <begin position="79"/>
        <end position="88"/>
    </location>
</feature>
<evidence type="ECO:0000313" key="4">
    <source>
        <dbReference type="Proteomes" id="UP000712281"/>
    </source>
</evidence>
<name>A0A8S9JD69_BRACR</name>
<dbReference type="Pfam" id="PF00112">
    <property type="entry name" value="Peptidase_C1"/>
    <property type="match status" value="1"/>
</dbReference>
<feature type="compositionally biased region" description="Low complexity" evidence="1">
    <location>
        <begin position="40"/>
        <end position="65"/>
    </location>
</feature>
<feature type="compositionally biased region" description="Basic and acidic residues" evidence="1">
    <location>
        <begin position="28"/>
        <end position="39"/>
    </location>
</feature>
<dbReference type="InterPro" id="IPR038765">
    <property type="entry name" value="Papain-like_cys_pep_sf"/>
</dbReference>
<organism evidence="3 4">
    <name type="scientific">Brassica cretica</name>
    <name type="common">Mustard</name>
    <dbReference type="NCBI Taxonomy" id="69181"/>
    <lineage>
        <taxon>Eukaryota</taxon>
        <taxon>Viridiplantae</taxon>
        <taxon>Streptophyta</taxon>
        <taxon>Embryophyta</taxon>
        <taxon>Tracheophyta</taxon>
        <taxon>Spermatophyta</taxon>
        <taxon>Magnoliopsida</taxon>
        <taxon>eudicotyledons</taxon>
        <taxon>Gunneridae</taxon>
        <taxon>Pentapetalae</taxon>
        <taxon>rosids</taxon>
        <taxon>malvids</taxon>
        <taxon>Brassicales</taxon>
        <taxon>Brassicaceae</taxon>
        <taxon>Brassiceae</taxon>
        <taxon>Brassica</taxon>
    </lineage>
</organism>
<feature type="region of interest" description="Disordered" evidence="1">
    <location>
        <begin position="1"/>
        <end position="109"/>
    </location>
</feature>
<dbReference type="AlphaFoldDB" id="A0A8S9JD69"/>
<accession>A0A8S9JD69</accession>
<dbReference type="Gene3D" id="3.90.70.10">
    <property type="entry name" value="Cysteine proteinases"/>
    <property type="match status" value="1"/>
</dbReference>
<dbReference type="InterPro" id="IPR000668">
    <property type="entry name" value="Peptidase_C1A_C"/>
</dbReference>